<dbReference type="InterPro" id="IPR000362">
    <property type="entry name" value="Fumarate_lyase_fam"/>
</dbReference>
<dbReference type="InterPro" id="IPR004769">
    <property type="entry name" value="Pur_lyase"/>
</dbReference>
<sequence length="483" mass="54752">MANYDTWQSPLTERYPSEEMKKLFSPRTRNSTWRQLWIWLAEAEKELGLEISDKAIEQMRAHVTVSDEDFEIAKVEEKRRRHDVMAHVHAYGQVAPDAAGIIHWGATSCYVTDNADLMFLRDGLDLLLPKLATIIRKLSDFAKEYKDLPCLGYTHGQPAQLTTVGKRACLWIQDFLMDLRNIERARSDLRFRGVKGTTGTQASFLAIFNGDHSKVEALDELVTKKAGFDSAYIISSQTYSRKIDVDVSHALSSFGATCQRIGGDIRHLAMFKEMEEPFEKEQIGSSAMAYKRNPMRSERFCGLGRKLANVPVDTSDTYAAQWFERSLDDSAIRRMNLPEMYLLADALMIVLDNVCSGLVVYPAVVRRRIDEELPFMATENFIMALVVKGVSRQEAHEHIRVLSHEAAAVVKQDGKPNDLIERIQRDEFFKPIVDELPKLMDARTFIGRAPQQVEKFTAPGGEVSKALERYAGQILSSQAELHV</sequence>
<dbReference type="AlphaFoldDB" id="A0A1W5D9K3"/>
<dbReference type="GO" id="GO:0044208">
    <property type="term" value="P:'de novo' AMP biosynthetic process"/>
    <property type="evidence" value="ECO:0007669"/>
    <property type="project" value="UniProtKB-UniPathway"/>
</dbReference>
<evidence type="ECO:0000313" key="15">
    <source>
        <dbReference type="Proteomes" id="UP000192927"/>
    </source>
</evidence>
<dbReference type="InterPro" id="IPR022761">
    <property type="entry name" value="Fumarate_lyase_N"/>
</dbReference>
<comment type="pathway">
    <text evidence="2 12">Purine metabolism; IMP biosynthesis via de novo pathway; 5-amino-1-(5-phospho-D-ribosyl)imidazole-4-carboxamide from 5-amino-1-(5-phospho-D-ribosyl)imidazole-4-carboxylate: step 2/2.</text>
</comment>
<dbReference type="GO" id="GO:0006189">
    <property type="term" value="P:'de novo' IMP biosynthetic process"/>
    <property type="evidence" value="ECO:0007669"/>
    <property type="project" value="UniProtKB-UniPathway"/>
</dbReference>
<keyword evidence="8 12" id="KW-0658">Purine biosynthesis</keyword>
<evidence type="ECO:0000313" key="14">
    <source>
        <dbReference type="EMBL" id="SLM39804.1"/>
    </source>
</evidence>
<dbReference type="UniPathway" id="UPA00074">
    <property type="reaction ID" value="UER00132"/>
</dbReference>
<reference evidence="15" key="1">
    <citation type="submission" date="2017-03" db="EMBL/GenBank/DDBJ databases">
        <authorList>
            <person name="Sharma R."/>
            <person name="Thines M."/>
        </authorList>
    </citation>
    <scope>NUCLEOTIDE SEQUENCE [LARGE SCALE GENOMIC DNA]</scope>
</reference>
<dbReference type="Proteomes" id="UP000192927">
    <property type="component" value="Unassembled WGS sequence"/>
</dbReference>
<feature type="domain" description="Adenylosuccinate lyase C-terminal" evidence="13">
    <location>
        <begin position="373"/>
        <end position="457"/>
    </location>
</feature>
<dbReference type="Gene3D" id="1.20.200.10">
    <property type="entry name" value="Fumarase/aspartase (Central domain)"/>
    <property type="match status" value="1"/>
</dbReference>
<dbReference type="PANTHER" id="PTHR43172">
    <property type="entry name" value="ADENYLOSUCCINATE LYASE"/>
    <property type="match status" value="1"/>
</dbReference>
<evidence type="ECO:0000256" key="4">
    <source>
        <dbReference type="ARBA" id="ARBA00008273"/>
    </source>
</evidence>
<dbReference type="SUPFAM" id="SSF48557">
    <property type="entry name" value="L-aspartase-like"/>
    <property type="match status" value="1"/>
</dbReference>
<keyword evidence="9 12" id="KW-0456">Lyase</keyword>
<name>A0A1W5D9K3_9LECA</name>
<dbReference type="PROSITE" id="PS00163">
    <property type="entry name" value="FUMARATE_LYASES"/>
    <property type="match status" value="1"/>
</dbReference>
<proteinExistence type="inferred from homology"/>
<evidence type="ECO:0000256" key="12">
    <source>
        <dbReference type="RuleBase" id="RU361172"/>
    </source>
</evidence>
<comment type="catalytic activity">
    <reaction evidence="1 12">
        <text>(2S)-2-[5-amino-1-(5-phospho-beta-D-ribosyl)imidazole-4-carboxamido]succinate = 5-amino-1-(5-phospho-beta-D-ribosyl)imidazole-4-carboxamide + fumarate</text>
        <dbReference type="Rhea" id="RHEA:23920"/>
        <dbReference type="ChEBI" id="CHEBI:29806"/>
        <dbReference type="ChEBI" id="CHEBI:58443"/>
        <dbReference type="ChEBI" id="CHEBI:58475"/>
        <dbReference type="EC" id="4.3.2.2"/>
    </reaction>
</comment>
<dbReference type="GO" id="GO:0004018">
    <property type="term" value="F:N6-(1,2-dicarboxyethyl)AMP AMP-lyase (fumarate-forming) activity"/>
    <property type="evidence" value="ECO:0007669"/>
    <property type="project" value="InterPro"/>
</dbReference>
<dbReference type="InterPro" id="IPR019468">
    <property type="entry name" value="AdenyloSucc_lyase_C"/>
</dbReference>
<evidence type="ECO:0000256" key="9">
    <source>
        <dbReference type="ARBA" id="ARBA00023239"/>
    </source>
</evidence>
<evidence type="ECO:0000256" key="3">
    <source>
        <dbReference type="ARBA" id="ARBA00004734"/>
    </source>
</evidence>
<evidence type="ECO:0000256" key="2">
    <source>
        <dbReference type="ARBA" id="ARBA00004706"/>
    </source>
</evidence>
<evidence type="ECO:0000259" key="13">
    <source>
        <dbReference type="SMART" id="SM00998"/>
    </source>
</evidence>
<dbReference type="GO" id="GO:0005829">
    <property type="term" value="C:cytosol"/>
    <property type="evidence" value="ECO:0007669"/>
    <property type="project" value="TreeGrafter"/>
</dbReference>
<evidence type="ECO:0000256" key="5">
    <source>
        <dbReference type="ARBA" id="ARBA00011668"/>
    </source>
</evidence>
<dbReference type="InterPro" id="IPR020557">
    <property type="entry name" value="Fumarate_lyase_CS"/>
</dbReference>
<dbReference type="FunFam" id="1.10.40.30:FF:000005">
    <property type="entry name" value="Adenylosuccinate lyase"/>
    <property type="match status" value="1"/>
</dbReference>
<comment type="pathway">
    <text evidence="3 12">Purine metabolism; AMP biosynthesis via de novo pathway; AMP from IMP: step 2/2.</text>
</comment>
<evidence type="ECO:0000256" key="10">
    <source>
        <dbReference type="ARBA" id="ARBA00030717"/>
    </source>
</evidence>
<evidence type="ECO:0000256" key="8">
    <source>
        <dbReference type="ARBA" id="ARBA00022755"/>
    </source>
</evidence>
<dbReference type="GO" id="GO:0070626">
    <property type="term" value="F:(S)-2-(5-amino-1-(5-phospho-D-ribosyl)imidazole-4-carboxamido) succinate lyase (fumarate-forming) activity"/>
    <property type="evidence" value="ECO:0007669"/>
    <property type="project" value="TreeGrafter"/>
</dbReference>
<dbReference type="Gene3D" id="1.10.40.30">
    <property type="entry name" value="Fumarase/aspartase (C-terminal domain)"/>
    <property type="match status" value="1"/>
</dbReference>
<dbReference type="Gene3D" id="1.10.275.60">
    <property type="match status" value="1"/>
</dbReference>
<comment type="catalytic activity">
    <reaction evidence="11 12">
        <text>N(6)-(1,2-dicarboxyethyl)-AMP = fumarate + AMP</text>
        <dbReference type="Rhea" id="RHEA:16853"/>
        <dbReference type="ChEBI" id="CHEBI:29806"/>
        <dbReference type="ChEBI" id="CHEBI:57567"/>
        <dbReference type="ChEBI" id="CHEBI:456215"/>
        <dbReference type="EC" id="4.3.2.2"/>
    </reaction>
</comment>
<protein>
    <recommendedName>
        <fullName evidence="7 12">Adenylosuccinate lyase</fullName>
        <shortName evidence="12">ASL</shortName>
        <ecNumber evidence="6 12">4.3.2.2</ecNumber>
    </recommendedName>
    <alternativeName>
        <fullName evidence="10 12">Adenylosuccinase</fullName>
    </alternativeName>
</protein>
<dbReference type="PRINTS" id="PR00149">
    <property type="entry name" value="FUMRATELYASE"/>
</dbReference>
<dbReference type="Pfam" id="PF00206">
    <property type="entry name" value="Lyase_1"/>
    <property type="match status" value="1"/>
</dbReference>
<accession>A0A1W5D9K3</accession>
<dbReference type="EMBL" id="FWEW01003556">
    <property type="protein sequence ID" value="SLM39804.1"/>
    <property type="molecule type" value="Genomic_DNA"/>
</dbReference>
<organism evidence="14 15">
    <name type="scientific">Lasallia pustulata</name>
    <dbReference type="NCBI Taxonomy" id="136370"/>
    <lineage>
        <taxon>Eukaryota</taxon>
        <taxon>Fungi</taxon>
        <taxon>Dikarya</taxon>
        <taxon>Ascomycota</taxon>
        <taxon>Pezizomycotina</taxon>
        <taxon>Lecanoromycetes</taxon>
        <taxon>OSLEUM clade</taxon>
        <taxon>Umbilicariomycetidae</taxon>
        <taxon>Umbilicariales</taxon>
        <taxon>Umbilicariaceae</taxon>
        <taxon>Lasallia</taxon>
    </lineage>
</organism>
<dbReference type="InterPro" id="IPR008948">
    <property type="entry name" value="L-Aspartase-like"/>
</dbReference>
<dbReference type="CDD" id="cd03302">
    <property type="entry name" value="Adenylsuccinate_lyase_2"/>
    <property type="match status" value="1"/>
</dbReference>
<dbReference type="NCBIfam" id="TIGR00928">
    <property type="entry name" value="purB"/>
    <property type="match status" value="1"/>
</dbReference>
<evidence type="ECO:0000256" key="7">
    <source>
        <dbReference type="ARBA" id="ARBA00017058"/>
    </source>
</evidence>
<dbReference type="Pfam" id="PF10397">
    <property type="entry name" value="ADSL_C"/>
    <property type="match status" value="1"/>
</dbReference>
<dbReference type="PANTHER" id="PTHR43172:SF1">
    <property type="entry name" value="ADENYLOSUCCINATE LYASE"/>
    <property type="match status" value="1"/>
</dbReference>
<comment type="similarity">
    <text evidence="4 12">Belongs to the lyase 1 family. Adenylosuccinate lyase subfamily.</text>
</comment>
<evidence type="ECO:0000256" key="1">
    <source>
        <dbReference type="ARBA" id="ARBA00000598"/>
    </source>
</evidence>
<evidence type="ECO:0000256" key="11">
    <source>
        <dbReference type="ARBA" id="ARBA00047513"/>
    </source>
</evidence>
<comment type="subunit">
    <text evidence="5">Homotetramer. Residues from neighboring subunits contribute catalytic and substrate-binding residues to each active site.</text>
</comment>
<keyword evidence="15" id="KW-1185">Reference proteome</keyword>
<evidence type="ECO:0000256" key="6">
    <source>
        <dbReference type="ARBA" id="ARBA00012339"/>
    </source>
</evidence>
<dbReference type="UniPathway" id="UPA00075">
    <property type="reaction ID" value="UER00336"/>
</dbReference>
<dbReference type="EC" id="4.3.2.2" evidence="6 12"/>
<dbReference type="SMART" id="SM00998">
    <property type="entry name" value="ADSL_C"/>
    <property type="match status" value="1"/>
</dbReference>
<dbReference type="FunFam" id="1.10.275.60:FF:000001">
    <property type="entry name" value="Adenylosuccinate lyase"/>
    <property type="match status" value="1"/>
</dbReference>